<dbReference type="GO" id="GO:1900430">
    <property type="term" value="P:positive regulation of filamentous growth of a population of unicellular organisms"/>
    <property type="evidence" value="ECO:0007669"/>
    <property type="project" value="EnsemblFungi"/>
</dbReference>
<dbReference type="AlphaFoldDB" id="C4Y3T9"/>
<dbReference type="GeneID" id="8498363"/>
<evidence type="ECO:0000256" key="8">
    <source>
        <dbReference type="RuleBase" id="RU362002"/>
    </source>
</evidence>
<dbReference type="Gene3D" id="1.10.3430.10">
    <property type="entry name" value="Ammonium transporter AmtB like domains"/>
    <property type="match status" value="1"/>
</dbReference>
<dbReference type="InterPro" id="IPR018047">
    <property type="entry name" value="Ammonium_transpt_CS"/>
</dbReference>
<accession>C4Y3T9</accession>
<dbReference type="InterPro" id="IPR001905">
    <property type="entry name" value="Ammonium_transpt"/>
</dbReference>
<feature type="transmembrane region" description="Helical" evidence="8">
    <location>
        <begin position="224"/>
        <end position="241"/>
    </location>
</feature>
<dbReference type="PROSITE" id="PS01219">
    <property type="entry name" value="AMMONIUM_TRANSP"/>
    <property type="match status" value="1"/>
</dbReference>
<dbReference type="FunFam" id="1.10.3430.10:FF:000003">
    <property type="entry name" value="Ammonium transporter"/>
    <property type="match status" value="1"/>
</dbReference>
<dbReference type="STRING" id="306902.C4Y3T9"/>
<dbReference type="InParanoid" id="C4Y3T9"/>
<dbReference type="InterPro" id="IPR029020">
    <property type="entry name" value="Ammonium/urea_transptr"/>
</dbReference>
<name>C4Y3T9_CLAL4</name>
<dbReference type="NCBIfam" id="TIGR00836">
    <property type="entry name" value="amt"/>
    <property type="match status" value="1"/>
</dbReference>
<dbReference type="PANTHER" id="PTHR43029:SF10">
    <property type="entry name" value="AMMONIUM TRANSPORTER MEP2"/>
    <property type="match status" value="1"/>
</dbReference>
<keyword evidence="4 8" id="KW-0812">Transmembrane</keyword>
<feature type="domain" description="Ammonium transporter AmtB-like" evidence="9">
    <location>
        <begin position="30"/>
        <end position="417"/>
    </location>
</feature>
<dbReference type="OrthoDB" id="534912at2759"/>
<dbReference type="InterPro" id="IPR024041">
    <property type="entry name" value="NH4_transpt_AmtB-like_dom"/>
</dbReference>
<dbReference type="Proteomes" id="UP000007703">
    <property type="component" value="Unassembled WGS sequence"/>
</dbReference>
<evidence type="ECO:0000313" key="11">
    <source>
        <dbReference type="Proteomes" id="UP000007703"/>
    </source>
</evidence>
<keyword evidence="6 8" id="KW-0472">Membrane</keyword>
<feature type="transmembrane region" description="Helical" evidence="8">
    <location>
        <begin position="151"/>
        <end position="169"/>
    </location>
</feature>
<dbReference type="GO" id="GO:0019740">
    <property type="term" value="P:nitrogen utilization"/>
    <property type="evidence" value="ECO:0007669"/>
    <property type="project" value="EnsemblFungi"/>
</dbReference>
<reference evidence="10 11" key="1">
    <citation type="journal article" date="2009" name="Nature">
        <title>Evolution of pathogenicity and sexual reproduction in eight Candida genomes.</title>
        <authorList>
            <person name="Butler G."/>
            <person name="Rasmussen M.D."/>
            <person name="Lin M.F."/>
            <person name="Santos M.A."/>
            <person name="Sakthikumar S."/>
            <person name="Munro C.A."/>
            <person name="Rheinbay E."/>
            <person name="Grabherr M."/>
            <person name="Forche A."/>
            <person name="Reedy J.L."/>
            <person name="Agrafioti I."/>
            <person name="Arnaud M.B."/>
            <person name="Bates S."/>
            <person name="Brown A.J."/>
            <person name="Brunke S."/>
            <person name="Costanzo M.C."/>
            <person name="Fitzpatrick D.A."/>
            <person name="de Groot P.W."/>
            <person name="Harris D."/>
            <person name="Hoyer L.L."/>
            <person name="Hube B."/>
            <person name="Klis F.M."/>
            <person name="Kodira C."/>
            <person name="Lennard N."/>
            <person name="Logue M.E."/>
            <person name="Martin R."/>
            <person name="Neiman A.M."/>
            <person name="Nikolaou E."/>
            <person name="Quail M.A."/>
            <person name="Quinn J."/>
            <person name="Santos M.C."/>
            <person name="Schmitzberger F.F."/>
            <person name="Sherlock G."/>
            <person name="Shah P."/>
            <person name="Silverstein K.A."/>
            <person name="Skrzypek M.S."/>
            <person name="Soll D."/>
            <person name="Staggs R."/>
            <person name="Stansfield I."/>
            <person name="Stumpf M.P."/>
            <person name="Sudbery P.E."/>
            <person name="Srikantha T."/>
            <person name="Zeng Q."/>
            <person name="Berman J."/>
            <person name="Berriman M."/>
            <person name="Heitman J."/>
            <person name="Gow N.A."/>
            <person name="Lorenz M.C."/>
            <person name="Birren B.W."/>
            <person name="Kellis M."/>
            <person name="Cuomo C.A."/>
        </authorList>
    </citation>
    <scope>NUCLEOTIDE SEQUENCE [LARGE SCALE GENOMIC DNA]</scope>
    <source>
        <strain evidence="10 11">ATCC 42720</strain>
    </source>
</reference>
<evidence type="ECO:0000256" key="2">
    <source>
        <dbReference type="ARBA" id="ARBA00005887"/>
    </source>
</evidence>
<dbReference type="FunCoup" id="C4Y3T9">
    <property type="interactions" value="294"/>
</dbReference>
<dbReference type="EMBL" id="CH408078">
    <property type="protein sequence ID" value="EEQ38185.1"/>
    <property type="molecule type" value="Genomic_DNA"/>
</dbReference>
<evidence type="ECO:0000256" key="6">
    <source>
        <dbReference type="ARBA" id="ARBA00023136"/>
    </source>
</evidence>
<dbReference type="KEGG" id="clu:CLUG_02311"/>
<feature type="transmembrane region" description="Helical" evidence="8">
    <location>
        <begin position="309"/>
        <end position="328"/>
    </location>
</feature>
<organism evidence="10 11">
    <name type="scientific">Clavispora lusitaniae (strain ATCC 42720)</name>
    <name type="common">Yeast</name>
    <name type="synonym">Candida lusitaniae</name>
    <dbReference type="NCBI Taxonomy" id="306902"/>
    <lineage>
        <taxon>Eukaryota</taxon>
        <taxon>Fungi</taxon>
        <taxon>Dikarya</taxon>
        <taxon>Ascomycota</taxon>
        <taxon>Saccharomycotina</taxon>
        <taxon>Pichiomycetes</taxon>
        <taxon>Metschnikowiaceae</taxon>
        <taxon>Clavispora</taxon>
    </lineage>
</organism>
<evidence type="ECO:0000259" key="9">
    <source>
        <dbReference type="Pfam" id="PF00909"/>
    </source>
</evidence>
<dbReference type="Pfam" id="PF00909">
    <property type="entry name" value="Ammonium_transp"/>
    <property type="match status" value="1"/>
</dbReference>
<dbReference type="GO" id="GO:0007124">
    <property type="term" value="P:pseudohyphal growth"/>
    <property type="evidence" value="ECO:0007669"/>
    <property type="project" value="EnsemblFungi"/>
</dbReference>
<comment type="subcellular location">
    <subcellularLocation>
        <location evidence="8">Cell membrane</location>
        <topology evidence="8">Multi-pass membrane protein</topology>
    </subcellularLocation>
    <subcellularLocation>
        <location evidence="1">Membrane</location>
        <topology evidence="1">Multi-pass membrane protein</topology>
    </subcellularLocation>
</comment>
<dbReference type="OMA" id="CAGSDVM"/>
<evidence type="ECO:0000256" key="7">
    <source>
        <dbReference type="ARBA" id="ARBA00023177"/>
    </source>
</evidence>
<evidence type="ECO:0000313" key="10">
    <source>
        <dbReference type="EMBL" id="EEQ38185.1"/>
    </source>
</evidence>
<dbReference type="SUPFAM" id="SSF111352">
    <property type="entry name" value="Ammonium transporter"/>
    <property type="match status" value="1"/>
</dbReference>
<evidence type="ECO:0000256" key="3">
    <source>
        <dbReference type="ARBA" id="ARBA00022448"/>
    </source>
</evidence>
<feature type="transmembrane region" description="Helical" evidence="8">
    <location>
        <begin position="118"/>
        <end position="139"/>
    </location>
</feature>
<feature type="transmembrane region" description="Helical" evidence="8">
    <location>
        <begin position="253"/>
        <end position="273"/>
    </location>
</feature>
<keyword evidence="3 8" id="KW-0813">Transport</keyword>
<evidence type="ECO:0000256" key="1">
    <source>
        <dbReference type="ARBA" id="ARBA00004141"/>
    </source>
</evidence>
<keyword evidence="5 8" id="KW-1133">Transmembrane helix</keyword>
<sequence length="422" mass="45270">MSDSGFTGTGTGGDSLKVNLNKQFDPADMVWVGTSSVLVWIMIPGIGLLYSGLSRKKHALSLLWASIMAACLTSFQWFFWGYSLVFSHRTSSHFLGTLDNFCLKEVLGAPGIVTTVPDILFCLFQGMFAGVTAILLVGAGCERARLGPMMVFLFIWLTVVYCPIAYWTWGGDGWLFNLGGLDFAGGGPVHENSGFAALAYSLVLGKRHDPLTSGKVPKYKPHSVTSIVFGTIFLWFGWFGFNGGSTGNASIRSWYACVNTNLAAATGGLTWMFMDWFRTGGKWSTVGLCTGAIAGLVGITPAAGYVPVYTSIIFGVVPAIICNLAVDLKSILQIDDGMDVFALHGVGGFCGSFLTGLFAADYVAATDGATVIEGGWMNHHWKQLGYQLAGSTSIGAWSFVVTAIILLAMDRVPFLRLRLHEG</sequence>
<feature type="transmembrane region" description="Helical" evidence="8">
    <location>
        <begin position="62"/>
        <end position="80"/>
    </location>
</feature>
<protein>
    <recommendedName>
        <fullName evidence="8">Ammonium transporter</fullName>
    </recommendedName>
</protein>
<keyword evidence="7 8" id="KW-0924">Ammonia transport</keyword>
<dbReference type="GO" id="GO:0005886">
    <property type="term" value="C:plasma membrane"/>
    <property type="evidence" value="ECO:0007669"/>
    <property type="project" value="UniProtKB-SubCell"/>
</dbReference>
<feature type="transmembrane region" description="Helical" evidence="8">
    <location>
        <begin position="340"/>
        <end position="364"/>
    </location>
</feature>
<dbReference type="VEuPathDB" id="FungiDB:CLUG_02311"/>
<gene>
    <name evidence="10" type="ORF">CLUG_02311</name>
</gene>
<proteinExistence type="inferred from homology"/>
<feature type="transmembrane region" description="Helical" evidence="8">
    <location>
        <begin position="384"/>
        <end position="409"/>
    </location>
</feature>
<evidence type="ECO:0000256" key="4">
    <source>
        <dbReference type="ARBA" id="ARBA00022692"/>
    </source>
</evidence>
<dbReference type="GO" id="GO:0008519">
    <property type="term" value="F:ammonium channel activity"/>
    <property type="evidence" value="ECO:0007669"/>
    <property type="project" value="EnsemblFungi"/>
</dbReference>
<evidence type="ECO:0000256" key="5">
    <source>
        <dbReference type="ARBA" id="ARBA00022989"/>
    </source>
</evidence>
<dbReference type="HOGENOM" id="CLU_000445_33_0_1"/>
<comment type="similarity">
    <text evidence="2 8">Belongs to the ammonia transporter channel (TC 1.A.11.2) family.</text>
</comment>
<dbReference type="PANTHER" id="PTHR43029">
    <property type="entry name" value="AMMONIUM TRANSPORTER MEP2"/>
    <property type="match status" value="1"/>
</dbReference>
<comment type="caution">
    <text evidence="8">Lacks conserved residue(s) required for the propagation of feature annotation.</text>
</comment>
<feature type="transmembrane region" description="Helical" evidence="8">
    <location>
        <begin position="29"/>
        <end position="50"/>
    </location>
</feature>